<evidence type="ECO:0000256" key="1">
    <source>
        <dbReference type="ARBA" id="ARBA00023002"/>
    </source>
</evidence>
<gene>
    <name evidence="2" type="ORF">FGIG_04889</name>
</gene>
<dbReference type="Pfam" id="PF13561">
    <property type="entry name" value="adh_short_C2"/>
    <property type="match status" value="1"/>
</dbReference>
<dbReference type="GO" id="GO:0006635">
    <property type="term" value="P:fatty acid beta-oxidation"/>
    <property type="evidence" value="ECO:0007669"/>
    <property type="project" value="TreeGrafter"/>
</dbReference>
<dbReference type="Proteomes" id="UP000316759">
    <property type="component" value="Unassembled WGS sequence"/>
</dbReference>
<dbReference type="AlphaFoldDB" id="A0A504YHH7"/>
<sequence length="336" mass="35983">MAGLRSLSSYGLRYLKLSGLKSVAATVSQSLSTTIEGRNTAFQPITMPMLPPRTFANKTALITGGGTGLGKAVANSLATLGANVLLISRREEVLKQACDELRRTTKSQQIDYAIADIRDAEAVRNALNTCCTRFGLPDLIVNNAADNFLFPSERLSTDAFSSVIDVVLKGTGIVTLEVAKALIKAKRSGNFLCVSTVYAQTGSAFVMPRAAATAGVESMVKSLAAEWGRYQLRLNAIAPGPIYTEGAFSRLDPTGQFIKELGKRIPAGRLGLAEEFANLACYLLSDYSSWINGEVVRFDGGETPAIAGEFNILTRLLKDNDWDSIAVLAKNTEKSA</sequence>
<dbReference type="GO" id="GO:0008670">
    <property type="term" value="F:2,4-dienoyl-CoA reductase (NADPH) activity"/>
    <property type="evidence" value="ECO:0007669"/>
    <property type="project" value="TreeGrafter"/>
</dbReference>
<dbReference type="STRING" id="46835.A0A504YHH7"/>
<dbReference type="PANTHER" id="PTHR43658">
    <property type="entry name" value="SHORT-CHAIN DEHYDROGENASE/REDUCTASE"/>
    <property type="match status" value="1"/>
</dbReference>
<evidence type="ECO:0000313" key="2">
    <source>
        <dbReference type="EMBL" id="TPP59845.1"/>
    </source>
</evidence>
<proteinExistence type="predicted"/>
<comment type="caution">
    <text evidence="2">The sequence shown here is derived from an EMBL/GenBank/DDBJ whole genome shotgun (WGS) entry which is preliminary data.</text>
</comment>
<dbReference type="PANTHER" id="PTHR43658:SF8">
    <property type="entry name" value="17-BETA-HYDROXYSTEROID DEHYDROGENASE 14-RELATED"/>
    <property type="match status" value="1"/>
</dbReference>
<keyword evidence="3" id="KW-1185">Reference proteome</keyword>
<evidence type="ECO:0000313" key="3">
    <source>
        <dbReference type="Proteomes" id="UP000316759"/>
    </source>
</evidence>
<dbReference type="InterPro" id="IPR002347">
    <property type="entry name" value="SDR_fam"/>
</dbReference>
<dbReference type="Gene3D" id="3.40.50.720">
    <property type="entry name" value="NAD(P)-binding Rossmann-like Domain"/>
    <property type="match status" value="1"/>
</dbReference>
<organism evidence="2 3">
    <name type="scientific">Fasciola gigantica</name>
    <name type="common">Giant liver fluke</name>
    <dbReference type="NCBI Taxonomy" id="46835"/>
    <lineage>
        <taxon>Eukaryota</taxon>
        <taxon>Metazoa</taxon>
        <taxon>Spiralia</taxon>
        <taxon>Lophotrochozoa</taxon>
        <taxon>Platyhelminthes</taxon>
        <taxon>Trematoda</taxon>
        <taxon>Digenea</taxon>
        <taxon>Plagiorchiida</taxon>
        <taxon>Echinostomata</taxon>
        <taxon>Echinostomatoidea</taxon>
        <taxon>Fasciolidae</taxon>
        <taxon>Fasciola</taxon>
    </lineage>
</organism>
<dbReference type="InterPro" id="IPR036291">
    <property type="entry name" value="NAD(P)-bd_dom_sf"/>
</dbReference>
<keyword evidence="1" id="KW-0560">Oxidoreductase</keyword>
<dbReference type="PRINTS" id="PR00081">
    <property type="entry name" value="GDHRDH"/>
</dbReference>
<dbReference type="GO" id="GO:0005739">
    <property type="term" value="C:mitochondrion"/>
    <property type="evidence" value="ECO:0007669"/>
    <property type="project" value="TreeGrafter"/>
</dbReference>
<dbReference type="SUPFAM" id="SSF51735">
    <property type="entry name" value="NAD(P)-binding Rossmann-fold domains"/>
    <property type="match status" value="1"/>
</dbReference>
<accession>A0A504YHH7</accession>
<dbReference type="OrthoDB" id="1888931at2759"/>
<dbReference type="EMBL" id="SUNJ01010174">
    <property type="protein sequence ID" value="TPP59845.1"/>
    <property type="molecule type" value="Genomic_DNA"/>
</dbReference>
<reference evidence="2 3" key="1">
    <citation type="submission" date="2019-04" db="EMBL/GenBank/DDBJ databases">
        <title>Annotation for the trematode Fasciola gigantica.</title>
        <authorList>
            <person name="Choi Y.-J."/>
        </authorList>
    </citation>
    <scope>NUCLEOTIDE SEQUENCE [LARGE SCALE GENOMIC DNA]</scope>
    <source>
        <strain evidence="2">Uganda_cow_1</strain>
    </source>
</reference>
<protein>
    <submittedName>
        <fullName evidence="2">2 4-dienoyl-CoA reductase mitochondrial</fullName>
    </submittedName>
</protein>
<name>A0A504YHH7_FASGI</name>